<evidence type="ECO:0000256" key="12">
    <source>
        <dbReference type="SAM" id="SignalP"/>
    </source>
</evidence>
<evidence type="ECO:0000259" key="13">
    <source>
        <dbReference type="PROSITE" id="PS52035"/>
    </source>
</evidence>
<dbReference type="STRING" id="224129.A0A1W4XH91"/>
<protein>
    <submittedName>
        <fullName evidence="15">Carboxypeptidase B-like</fullName>
    </submittedName>
</protein>
<dbReference type="PANTHER" id="PTHR11705">
    <property type="entry name" value="PROTEASE FAMILY M14 CARBOXYPEPTIDASE A,B"/>
    <property type="match status" value="1"/>
</dbReference>
<dbReference type="PRINTS" id="PR00765">
    <property type="entry name" value="CRBOXYPTASEA"/>
</dbReference>
<sequence>MYIFYVFLILLPLISADISDYDGFKVYAVDISSREQLQKLDSYSEDVDFWTMPRRNSSSPVKMMVNPFLQHHITKLFEEENISYRVVIPNVAQFLHEEDLERHNEEIRIKRQSRSTHTIRFDRFLRHSEINQYLQNLEQKYPDFVSVSLIGHSYEGREILAIKIGKYNEYDKPIIFIDAGIHAREWISSATALYIINQLVEYPENKYLSDKINWYILPNINPDGYEYSHTSDRLWRKTRSKTREIKCAGVDGNRNFSFLWGLVGASSDECSETYKGPFPFSEVELQAFRNFSKPLSRRIKLYLSLHSYGNYIIYPFGHRSAIPKNENELKAVGSIFASSISKRSEERWTVGATADVLYEATGASEDWMMAENGVKLAYTIELQEYKGRGFNFPQSKLLPAVQDTFVGIKALHSYIEKKYCP</sequence>
<keyword evidence="6 12" id="KW-0732">Signal</keyword>
<dbReference type="GO" id="GO:0005615">
    <property type="term" value="C:extracellular space"/>
    <property type="evidence" value="ECO:0007669"/>
    <property type="project" value="TreeGrafter"/>
</dbReference>
<dbReference type="SUPFAM" id="SSF53187">
    <property type="entry name" value="Zn-dependent exopeptidases"/>
    <property type="match status" value="1"/>
</dbReference>
<evidence type="ECO:0000256" key="9">
    <source>
        <dbReference type="ARBA" id="ARBA00023049"/>
    </source>
</evidence>
<evidence type="ECO:0000256" key="2">
    <source>
        <dbReference type="ARBA" id="ARBA00005988"/>
    </source>
</evidence>
<name>A0A1W4XH91_AGRPL</name>
<feature type="chain" id="PRO_5010698047" evidence="12">
    <location>
        <begin position="17"/>
        <end position="421"/>
    </location>
</feature>
<dbReference type="RefSeq" id="XP_018335354.1">
    <property type="nucleotide sequence ID" value="XM_018479852.1"/>
</dbReference>
<keyword evidence="5" id="KW-0479">Metal-binding</keyword>
<proteinExistence type="inferred from homology"/>
<keyword evidence="3" id="KW-0121">Carboxypeptidase</keyword>
<dbReference type="CDD" id="cd03860">
    <property type="entry name" value="M14_CP_A-B_like"/>
    <property type="match status" value="1"/>
</dbReference>
<dbReference type="PROSITE" id="PS00132">
    <property type="entry name" value="CARBOXYPEPT_ZN_1"/>
    <property type="match status" value="1"/>
</dbReference>
<dbReference type="GO" id="GO:0004181">
    <property type="term" value="F:metallocarboxypeptidase activity"/>
    <property type="evidence" value="ECO:0007669"/>
    <property type="project" value="InterPro"/>
</dbReference>
<dbReference type="FunCoup" id="A0A1W4XH91">
    <property type="interactions" value="60"/>
</dbReference>
<dbReference type="AlphaFoldDB" id="A0A1W4XH91"/>
<keyword evidence="14" id="KW-1185">Reference proteome</keyword>
<keyword evidence="4" id="KW-0645">Protease</keyword>
<evidence type="ECO:0000256" key="10">
    <source>
        <dbReference type="ARBA" id="ARBA00023157"/>
    </source>
</evidence>
<evidence type="ECO:0000256" key="4">
    <source>
        <dbReference type="ARBA" id="ARBA00022670"/>
    </source>
</evidence>
<dbReference type="GeneID" id="108744203"/>
<evidence type="ECO:0000256" key="5">
    <source>
        <dbReference type="ARBA" id="ARBA00022723"/>
    </source>
</evidence>
<evidence type="ECO:0000313" key="15">
    <source>
        <dbReference type="RefSeq" id="XP_018335354.1"/>
    </source>
</evidence>
<dbReference type="InParanoid" id="A0A1W4XH91"/>
<dbReference type="PROSITE" id="PS52035">
    <property type="entry name" value="PEPTIDASE_M14"/>
    <property type="match status" value="1"/>
</dbReference>
<dbReference type="GO" id="GO:0006508">
    <property type="term" value="P:proteolysis"/>
    <property type="evidence" value="ECO:0007669"/>
    <property type="project" value="UniProtKB-KW"/>
</dbReference>
<evidence type="ECO:0000313" key="14">
    <source>
        <dbReference type="Proteomes" id="UP000192223"/>
    </source>
</evidence>
<evidence type="ECO:0000256" key="1">
    <source>
        <dbReference type="ARBA" id="ARBA00001947"/>
    </source>
</evidence>
<comment type="cofactor">
    <cofactor evidence="1">
        <name>Zn(2+)</name>
        <dbReference type="ChEBI" id="CHEBI:29105"/>
    </cofactor>
</comment>
<feature type="domain" description="Peptidase M14" evidence="13">
    <location>
        <begin position="123"/>
        <end position="415"/>
    </location>
</feature>
<keyword evidence="10" id="KW-1015">Disulfide bond</keyword>
<feature type="signal peptide" evidence="12">
    <location>
        <begin position="1"/>
        <end position="16"/>
    </location>
</feature>
<keyword evidence="7" id="KW-0378">Hydrolase</keyword>
<dbReference type="Pfam" id="PF02244">
    <property type="entry name" value="Propep_M14"/>
    <property type="match status" value="1"/>
</dbReference>
<gene>
    <name evidence="15" type="primary">LOC108744203</name>
</gene>
<dbReference type="SUPFAM" id="SSF54897">
    <property type="entry name" value="Protease propeptides/inhibitors"/>
    <property type="match status" value="1"/>
</dbReference>
<keyword evidence="9" id="KW-0482">Metalloprotease</keyword>
<dbReference type="InterPro" id="IPR057246">
    <property type="entry name" value="CARBOXYPEPT_ZN_1"/>
</dbReference>
<reference evidence="15" key="1">
    <citation type="submission" date="2025-08" db="UniProtKB">
        <authorList>
            <consortium name="RefSeq"/>
        </authorList>
    </citation>
    <scope>IDENTIFICATION</scope>
    <source>
        <tissue evidence="15">Entire body</tissue>
    </source>
</reference>
<dbReference type="Proteomes" id="UP000192223">
    <property type="component" value="Unplaced"/>
</dbReference>
<dbReference type="OrthoDB" id="3626597at2759"/>
<dbReference type="InterPro" id="IPR036990">
    <property type="entry name" value="M14A-like_propep"/>
</dbReference>
<dbReference type="FunFam" id="3.40.630.10:FF:000001">
    <property type="entry name" value="Carboxypeptidase B"/>
    <property type="match status" value="1"/>
</dbReference>
<dbReference type="Pfam" id="PF00246">
    <property type="entry name" value="Peptidase_M14"/>
    <property type="match status" value="1"/>
</dbReference>
<feature type="active site" description="Proton donor/acceptor" evidence="11">
    <location>
        <position position="381"/>
    </location>
</feature>
<evidence type="ECO:0000256" key="8">
    <source>
        <dbReference type="ARBA" id="ARBA00022833"/>
    </source>
</evidence>
<accession>A0A1W4XH91</accession>
<organism evidence="14 15">
    <name type="scientific">Agrilus planipennis</name>
    <name type="common">Emerald ash borer</name>
    <name type="synonym">Agrilus marcopoli</name>
    <dbReference type="NCBI Taxonomy" id="224129"/>
    <lineage>
        <taxon>Eukaryota</taxon>
        <taxon>Metazoa</taxon>
        <taxon>Ecdysozoa</taxon>
        <taxon>Arthropoda</taxon>
        <taxon>Hexapoda</taxon>
        <taxon>Insecta</taxon>
        <taxon>Pterygota</taxon>
        <taxon>Neoptera</taxon>
        <taxon>Endopterygota</taxon>
        <taxon>Coleoptera</taxon>
        <taxon>Polyphaga</taxon>
        <taxon>Elateriformia</taxon>
        <taxon>Buprestoidea</taxon>
        <taxon>Buprestidae</taxon>
        <taxon>Agrilinae</taxon>
        <taxon>Agrilus</taxon>
    </lineage>
</organism>
<dbReference type="InterPro" id="IPR003146">
    <property type="entry name" value="M14A_act_pep"/>
</dbReference>
<dbReference type="SMART" id="SM00631">
    <property type="entry name" value="Zn_pept"/>
    <property type="match status" value="1"/>
</dbReference>
<evidence type="ECO:0000256" key="7">
    <source>
        <dbReference type="ARBA" id="ARBA00022801"/>
    </source>
</evidence>
<keyword evidence="8" id="KW-0862">Zinc</keyword>
<evidence type="ECO:0000256" key="6">
    <source>
        <dbReference type="ARBA" id="ARBA00022729"/>
    </source>
</evidence>
<dbReference type="KEGG" id="apln:108744203"/>
<dbReference type="GO" id="GO:0008270">
    <property type="term" value="F:zinc ion binding"/>
    <property type="evidence" value="ECO:0007669"/>
    <property type="project" value="InterPro"/>
</dbReference>
<dbReference type="Gene3D" id="3.30.70.340">
    <property type="entry name" value="Metallocarboxypeptidase-like"/>
    <property type="match status" value="1"/>
</dbReference>
<dbReference type="InterPro" id="IPR000834">
    <property type="entry name" value="Peptidase_M14"/>
</dbReference>
<evidence type="ECO:0000256" key="3">
    <source>
        <dbReference type="ARBA" id="ARBA00022645"/>
    </source>
</evidence>
<dbReference type="Gene3D" id="3.40.630.10">
    <property type="entry name" value="Zn peptidases"/>
    <property type="match status" value="1"/>
</dbReference>
<evidence type="ECO:0000256" key="11">
    <source>
        <dbReference type="PROSITE-ProRule" id="PRU01379"/>
    </source>
</evidence>
<comment type="similarity">
    <text evidence="2 11">Belongs to the peptidase M14 family.</text>
</comment>
<dbReference type="PANTHER" id="PTHR11705:SF140">
    <property type="entry name" value="FI02848P-RELATED"/>
    <property type="match status" value="1"/>
</dbReference>